<proteinExistence type="predicted"/>
<dbReference type="PANTHER" id="PTHR45566:SF1">
    <property type="entry name" value="HTH-TYPE TRANSCRIPTIONAL REGULATOR YHJB-RELATED"/>
    <property type="match status" value="1"/>
</dbReference>
<accession>A0A1U9K0L9</accession>
<evidence type="ECO:0000313" key="2">
    <source>
        <dbReference type="EMBL" id="AQS51613.1"/>
    </source>
</evidence>
<dbReference type="PROSITE" id="PS50043">
    <property type="entry name" value="HTH_LUXR_2"/>
    <property type="match status" value="1"/>
</dbReference>
<dbReference type="RefSeq" id="WP_077734184.1">
    <property type="nucleotide sequence ID" value="NZ_JBGJLN010000001.1"/>
</dbReference>
<dbReference type="Pfam" id="PF00196">
    <property type="entry name" value="GerE"/>
    <property type="match status" value="1"/>
</dbReference>
<sequence>MTTIVVLDPHPILRLGLIQLLKENFEGTTVKADDYHRLTEQKKPAPCDLIVYTLGSENPPTNQLTLLSKTYTPRFILLLAEGQPNLPPGTCKTYPLVRGLICKNSTPEIIQASIRLVLAGGTCFPHYNQTESAESVLGENLACTSSWGTPAPTAMPSQLLHQEAQLLGLTIRQYEVLVLLGQGLPLKSIAKELDISVATAKSHTETLYQRLKVHNSNAAVYTAIARGATLGWGPTQ</sequence>
<dbReference type="Gene3D" id="3.40.50.2300">
    <property type="match status" value="1"/>
</dbReference>
<dbReference type="OrthoDB" id="8967153at2"/>
<dbReference type="CDD" id="cd06170">
    <property type="entry name" value="LuxR_C_like"/>
    <property type="match status" value="1"/>
</dbReference>
<dbReference type="EMBL" id="CP019697">
    <property type="protein sequence ID" value="AQS51613.1"/>
    <property type="molecule type" value="Genomic_DNA"/>
</dbReference>
<dbReference type="InterPro" id="IPR016032">
    <property type="entry name" value="Sig_transdc_resp-reg_C-effctor"/>
</dbReference>
<feature type="domain" description="HTH luxR-type" evidence="1">
    <location>
        <begin position="162"/>
        <end position="227"/>
    </location>
</feature>
<dbReference type="Proteomes" id="UP000189369">
    <property type="component" value="Chromosome"/>
</dbReference>
<dbReference type="KEGG" id="phn:PAEH1_08625"/>
<dbReference type="SMART" id="SM00421">
    <property type="entry name" value="HTH_LUXR"/>
    <property type="match status" value="1"/>
</dbReference>
<evidence type="ECO:0000259" key="1">
    <source>
        <dbReference type="PROSITE" id="PS50043"/>
    </source>
</evidence>
<dbReference type="InterPro" id="IPR051015">
    <property type="entry name" value="EvgA-like"/>
</dbReference>
<dbReference type="InterPro" id="IPR000792">
    <property type="entry name" value="Tscrpt_reg_LuxR_C"/>
</dbReference>
<protein>
    <recommendedName>
        <fullName evidence="1">HTH luxR-type domain-containing protein</fullName>
    </recommendedName>
</protein>
<dbReference type="STRING" id="643674.PAEH1_08625"/>
<name>A0A1U9K0L9_9BURK</name>
<dbReference type="PANTHER" id="PTHR45566">
    <property type="entry name" value="HTH-TYPE TRANSCRIPTIONAL REGULATOR YHJB-RELATED"/>
    <property type="match status" value="1"/>
</dbReference>
<evidence type="ECO:0000313" key="3">
    <source>
        <dbReference type="Proteomes" id="UP000189369"/>
    </source>
</evidence>
<gene>
    <name evidence="2" type="ORF">PAEH1_08625</name>
</gene>
<dbReference type="GO" id="GO:0003677">
    <property type="term" value="F:DNA binding"/>
    <property type="evidence" value="ECO:0007669"/>
    <property type="project" value="InterPro"/>
</dbReference>
<organism evidence="2 3">
    <name type="scientific">Paenalcaligenes hominis</name>
    <dbReference type="NCBI Taxonomy" id="643674"/>
    <lineage>
        <taxon>Bacteria</taxon>
        <taxon>Pseudomonadati</taxon>
        <taxon>Pseudomonadota</taxon>
        <taxon>Betaproteobacteria</taxon>
        <taxon>Burkholderiales</taxon>
        <taxon>Alcaligenaceae</taxon>
        <taxon>Paenalcaligenes</taxon>
    </lineage>
</organism>
<dbReference type="GO" id="GO:0006355">
    <property type="term" value="P:regulation of DNA-templated transcription"/>
    <property type="evidence" value="ECO:0007669"/>
    <property type="project" value="InterPro"/>
</dbReference>
<reference evidence="2 3" key="1">
    <citation type="submission" date="2017-01" db="EMBL/GenBank/DDBJ databases">
        <title>Complete Genome Sequence of Paenalcaligenes hominis, Isolated from a paraplegic Patient with neurogenic bladder.</title>
        <authorList>
            <person name="Mukhopadhyay R."/>
            <person name="Joaquin J."/>
            <person name="Hogue R."/>
            <person name="Kilaru A."/>
            <person name="Jospin G."/>
            <person name="Mars K."/>
            <person name="Eisen J.A."/>
            <person name="Chaturvedi V."/>
        </authorList>
    </citation>
    <scope>NUCLEOTIDE SEQUENCE [LARGE SCALE GENOMIC DNA]</scope>
    <source>
        <strain evidence="2 3">15S00501</strain>
    </source>
</reference>
<dbReference type="SUPFAM" id="SSF46894">
    <property type="entry name" value="C-terminal effector domain of the bipartite response regulators"/>
    <property type="match status" value="1"/>
</dbReference>
<dbReference type="PRINTS" id="PR00038">
    <property type="entry name" value="HTHLUXR"/>
</dbReference>
<dbReference type="AlphaFoldDB" id="A0A1U9K0L9"/>